<name>A0ABW9HT41_9ACTN</name>
<feature type="compositionally biased region" description="Low complexity" evidence="1">
    <location>
        <begin position="27"/>
        <end position="41"/>
    </location>
</feature>
<feature type="transmembrane region" description="Helical" evidence="2">
    <location>
        <begin position="267"/>
        <end position="292"/>
    </location>
</feature>
<organism evidence="4 5">
    <name type="scientific">Streptomyces niveiscabiei</name>
    <dbReference type="NCBI Taxonomy" id="164115"/>
    <lineage>
        <taxon>Bacteria</taxon>
        <taxon>Bacillati</taxon>
        <taxon>Actinomycetota</taxon>
        <taxon>Actinomycetes</taxon>
        <taxon>Kitasatosporales</taxon>
        <taxon>Streptomycetaceae</taxon>
        <taxon>Streptomyces</taxon>
    </lineage>
</organism>
<dbReference type="Proteomes" id="UP001631957">
    <property type="component" value="Unassembled WGS sequence"/>
</dbReference>
<keyword evidence="5" id="KW-1185">Reference proteome</keyword>
<feature type="compositionally biased region" description="Basic and acidic residues" evidence="1">
    <location>
        <begin position="11"/>
        <end position="26"/>
    </location>
</feature>
<feature type="compositionally biased region" description="Low complexity" evidence="1">
    <location>
        <begin position="174"/>
        <end position="184"/>
    </location>
</feature>
<dbReference type="EMBL" id="JBJVNI010000007">
    <property type="protein sequence ID" value="MFM9609837.1"/>
    <property type="molecule type" value="Genomic_DNA"/>
</dbReference>
<keyword evidence="2" id="KW-0812">Transmembrane</keyword>
<keyword evidence="2" id="KW-1133">Transmembrane helix</keyword>
<feature type="transmembrane region" description="Helical" evidence="2">
    <location>
        <begin position="236"/>
        <end position="255"/>
    </location>
</feature>
<keyword evidence="2" id="KW-0472">Membrane</keyword>
<dbReference type="InterPro" id="IPR046672">
    <property type="entry name" value="DUF6542"/>
</dbReference>
<feature type="compositionally biased region" description="Basic residues" evidence="1">
    <location>
        <begin position="160"/>
        <end position="173"/>
    </location>
</feature>
<sequence>MHRPTAAPRQGEGRADDSPVRDRVEAPRMAGNGRPRPNGPGTDEFTEATADALNLLAPRGDVPRPAKRDRPPGGNPAATKGTTRAVRANGSSSSTPVRDSGSSRETPVRANGSSRETPVRGAGNGASTPVRPRRSTPASTPARSQRTSDAAPVPTAPPPRRNRPPHAAARRTTPHTAPHYPTPRLTGLGSGLFSATLMTALGLLVNLLIGDSTTVYAVLYLPVCLLTALWTRRGDLVSAPVVLPIAFAVGIVFVADGGDGVGATLMGLVTALATQAGWLYGGTLAALAVVAVRRFRPRPADRHPAPPGR</sequence>
<feature type="transmembrane region" description="Helical" evidence="2">
    <location>
        <begin position="188"/>
        <end position="209"/>
    </location>
</feature>
<accession>A0ABW9HT41</accession>
<feature type="compositionally biased region" description="Polar residues" evidence="1">
    <location>
        <begin position="136"/>
        <end position="148"/>
    </location>
</feature>
<gene>
    <name evidence="4" type="ORF">ACKI18_14105</name>
</gene>
<feature type="compositionally biased region" description="Basic and acidic residues" evidence="1">
    <location>
        <begin position="61"/>
        <end position="71"/>
    </location>
</feature>
<dbReference type="Pfam" id="PF20177">
    <property type="entry name" value="DUF6542"/>
    <property type="match status" value="1"/>
</dbReference>
<proteinExistence type="predicted"/>
<evidence type="ECO:0000256" key="2">
    <source>
        <dbReference type="SAM" id="Phobius"/>
    </source>
</evidence>
<reference evidence="4 5" key="1">
    <citation type="submission" date="2024-12" db="EMBL/GenBank/DDBJ databases">
        <title>Forecasting of Potato common scab and diversities of Pathogenic streptomyces spp. in china.</title>
        <authorList>
            <person name="Handique U."/>
            <person name="Wu J."/>
        </authorList>
    </citation>
    <scope>NUCLEOTIDE SEQUENCE [LARGE SCALE GENOMIC DNA]</scope>
    <source>
        <strain evidence="4 5">ZRIMU1530</strain>
    </source>
</reference>
<protein>
    <submittedName>
        <fullName evidence="4">DUF6542 domain-containing protein</fullName>
    </submittedName>
</protein>
<evidence type="ECO:0000256" key="1">
    <source>
        <dbReference type="SAM" id="MobiDB-lite"/>
    </source>
</evidence>
<feature type="region of interest" description="Disordered" evidence="1">
    <location>
        <begin position="1"/>
        <end position="184"/>
    </location>
</feature>
<feature type="domain" description="DUF6542" evidence="3">
    <location>
        <begin position="184"/>
        <end position="296"/>
    </location>
</feature>
<feature type="transmembrane region" description="Helical" evidence="2">
    <location>
        <begin position="215"/>
        <end position="231"/>
    </location>
</feature>
<dbReference type="RefSeq" id="WP_409121423.1">
    <property type="nucleotide sequence ID" value="NZ_JBJVNI010000007.1"/>
</dbReference>
<evidence type="ECO:0000259" key="3">
    <source>
        <dbReference type="Pfam" id="PF20177"/>
    </source>
</evidence>
<evidence type="ECO:0000313" key="5">
    <source>
        <dbReference type="Proteomes" id="UP001631957"/>
    </source>
</evidence>
<evidence type="ECO:0000313" key="4">
    <source>
        <dbReference type="EMBL" id="MFM9609837.1"/>
    </source>
</evidence>
<comment type="caution">
    <text evidence="4">The sequence shown here is derived from an EMBL/GenBank/DDBJ whole genome shotgun (WGS) entry which is preliminary data.</text>
</comment>